<feature type="region of interest" description="Disordered" evidence="1">
    <location>
        <begin position="16"/>
        <end position="36"/>
    </location>
</feature>
<gene>
    <name evidence="2" type="ORF">AVDCRST_MAG94-3430</name>
</gene>
<organism evidence="2">
    <name type="scientific">uncultured Leptolyngbya sp</name>
    <dbReference type="NCBI Taxonomy" id="332963"/>
    <lineage>
        <taxon>Bacteria</taxon>
        <taxon>Bacillati</taxon>
        <taxon>Cyanobacteriota</taxon>
        <taxon>Cyanophyceae</taxon>
        <taxon>Leptolyngbyales</taxon>
        <taxon>Leptolyngbyaceae</taxon>
        <taxon>Leptolyngbya group</taxon>
        <taxon>Leptolyngbya</taxon>
        <taxon>environmental samples</taxon>
    </lineage>
</organism>
<evidence type="ECO:0000313" key="2">
    <source>
        <dbReference type="EMBL" id="CAA9361990.1"/>
    </source>
</evidence>
<reference evidence="2" key="1">
    <citation type="submission" date="2020-02" db="EMBL/GenBank/DDBJ databases">
        <authorList>
            <person name="Meier V. D."/>
        </authorList>
    </citation>
    <scope>NUCLEOTIDE SEQUENCE</scope>
    <source>
        <strain evidence="2">AVDCRST_MAG94</strain>
    </source>
</reference>
<evidence type="ECO:0000256" key="1">
    <source>
        <dbReference type="SAM" id="MobiDB-lite"/>
    </source>
</evidence>
<feature type="compositionally biased region" description="Polar residues" evidence="1">
    <location>
        <begin position="23"/>
        <end position="34"/>
    </location>
</feature>
<dbReference type="EMBL" id="CADCTY010001199">
    <property type="protein sequence ID" value="CAA9361990.1"/>
    <property type="molecule type" value="Genomic_DNA"/>
</dbReference>
<protein>
    <submittedName>
        <fullName evidence="2">Uncharacterized protein</fullName>
    </submittedName>
</protein>
<accession>A0A6J4MKN9</accession>
<sequence>MITNFIIHAAAAMAASRKANEAPQTRNPMQTPQEFSRMKHDREQKMQKAAEVYRQNVLQQQRVSLPPNHELRTLLIRRLRPLCNNNDLVSRLADSIIYLMEQDINRAMEHQAPATLRVLLWALPFQKPTANLVIPISHGNIPHSNHCRTEYRINKSLQCHLALTLMFKWASKASLKLRCSPAHKSSSAPRRRWDQIT</sequence>
<name>A0A6J4MKN9_9CYAN</name>
<proteinExistence type="predicted"/>
<dbReference type="AlphaFoldDB" id="A0A6J4MKN9"/>